<accession>A0A437P1Z0</accession>
<keyword evidence="3" id="KW-1185">Reference proteome</keyword>
<evidence type="ECO:0000313" key="2">
    <source>
        <dbReference type="EMBL" id="RVU16304.1"/>
    </source>
</evidence>
<organism evidence="2 3">
    <name type="scientific">Streptomyces antnestii</name>
    <dbReference type="NCBI Taxonomy" id="2494256"/>
    <lineage>
        <taxon>Bacteria</taxon>
        <taxon>Bacillati</taxon>
        <taxon>Actinomycetota</taxon>
        <taxon>Actinomycetes</taxon>
        <taxon>Kitasatosporales</taxon>
        <taxon>Streptomycetaceae</taxon>
        <taxon>Streptomyces</taxon>
    </lineage>
</organism>
<dbReference type="OrthoDB" id="3872412at2"/>
<dbReference type="RefSeq" id="WP_127832818.1">
    <property type="nucleotide sequence ID" value="NZ_RZYA01000028.1"/>
</dbReference>
<evidence type="ECO:0000256" key="1">
    <source>
        <dbReference type="SAM" id="MobiDB-lite"/>
    </source>
</evidence>
<evidence type="ECO:0000313" key="3">
    <source>
        <dbReference type="Proteomes" id="UP000283128"/>
    </source>
</evidence>
<feature type="region of interest" description="Disordered" evidence="1">
    <location>
        <begin position="53"/>
        <end position="85"/>
    </location>
</feature>
<dbReference type="Proteomes" id="UP000283128">
    <property type="component" value="Unassembled WGS sequence"/>
</dbReference>
<name>A0A437P1Z0_9ACTN</name>
<gene>
    <name evidence="2" type="ORF">EOT10_37060</name>
</gene>
<dbReference type="EMBL" id="RZYA01000028">
    <property type="protein sequence ID" value="RVU16304.1"/>
    <property type="molecule type" value="Genomic_DNA"/>
</dbReference>
<protein>
    <submittedName>
        <fullName evidence="2">Uncharacterized protein</fullName>
    </submittedName>
</protein>
<reference evidence="2 3" key="1">
    <citation type="submission" date="2019-01" db="EMBL/GenBank/DDBJ databases">
        <title>Genome sequences of Streptomyces and Rhizobium isolates collected from root and soil.</title>
        <authorList>
            <person name="Chhettri S."/>
            <person name="Sevigny J.L."/>
            <person name="Sen A."/>
            <person name="Ennis N."/>
            <person name="Tisa L."/>
        </authorList>
    </citation>
    <scope>NUCLEOTIDE SEQUENCE [LARGE SCALE GENOMIC DNA]</scope>
    <source>
        <strain evidence="2 3">San01</strain>
    </source>
</reference>
<comment type="caution">
    <text evidence="2">The sequence shown here is derived from an EMBL/GenBank/DDBJ whole genome shotgun (WGS) entry which is preliminary data.</text>
</comment>
<dbReference type="AlphaFoldDB" id="A0A437P1Z0"/>
<sequence>MNRRWELLRRRVYGADPDGNHPFPLPWRTYAALIGGPLDGLLLDITSWTKDETDAGTALSTERGRFPGGRARYAPHPDEPRAPAPGVTCCLYYAGDIPRPAAE</sequence>
<proteinExistence type="predicted"/>